<sequence length="79" mass="9084">MSKLKPPNVSLHNQHSMILTAYQQTIEGTWKQTNSSYFSNKKKSKSEKTQSYLISSFASVAIYDVEIISTQMFKTFENI</sequence>
<gene>
    <name evidence="1" type="ORF">CLUMA_CG020345</name>
</gene>
<proteinExistence type="predicted"/>
<keyword evidence="2" id="KW-1185">Reference proteome</keyword>
<organism evidence="1 2">
    <name type="scientific">Clunio marinus</name>
    <dbReference type="NCBI Taxonomy" id="568069"/>
    <lineage>
        <taxon>Eukaryota</taxon>
        <taxon>Metazoa</taxon>
        <taxon>Ecdysozoa</taxon>
        <taxon>Arthropoda</taxon>
        <taxon>Hexapoda</taxon>
        <taxon>Insecta</taxon>
        <taxon>Pterygota</taxon>
        <taxon>Neoptera</taxon>
        <taxon>Endopterygota</taxon>
        <taxon>Diptera</taxon>
        <taxon>Nematocera</taxon>
        <taxon>Chironomoidea</taxon>
        <taxon>Chironomidae</taxon>
        <taxon>Clunio</taxon>
    </lineage>
</organism>
<reference evidence="1 2" key="1">
    <citation type="submission" date="2015-04" db="EMBL/GenBank/DDBJ databases">
        <authorList>
            <person name="Syromyatnikov M.Y."/>
            <person name="Popov V.N."/>
        </authorList>
    </citation>
    <scope>NUCLEOTIDE SEQUENCE [LARGE SCALE GENOMIC DNA]</scope>
</reference>
<evidence type="ECO:0000313" key="1">
    <source>
        <dbReference type="EMBL" id="CRL07367.1"/>
    </source>
</evidence>
<dbReference type="EMBL" id="CVRI01000070">
    <property type="protein sequence ID" value="CRL07367.1"/>
    <property type="molecule type" value="Genomic_DNA"/>
</dbReference>
<name>A0A1J1J4Q4_9DIPT</name>
<dbReference type="AlphaFoldDB" id="A0A1J1J4Q4"/>
<dbReference type="Proteomes" id="UP000183832">
    <property type="component" value="Unassembled WGS sequence"/>
</dbReference>
<evidence type="ECO:0000313" key="2">
    <source>
        <dbReference type="Proteomes" id="UP000183832"/>
    </source>
</evidence>
<accession>A0A1J1J4Q4</accession>
<protein>
    <submittedName>
        <fullName evidence="1">CLUMA_CG020345, isoform A</fullName>
    </submittedName>
</protein>